<proteinExistence type="predicted"/>
<dbReference type="EMBL" id="PYAX01000008">
    <property type="protein sequence ID" value="PSL53569.1"/>
    <property type="molecule type" value="Genomic_DNA"/>
</dbReference>
<dbReference type="Gene3D" id="1.25.40.10">
    <property type="entry name" value="Tetratricopeptide repeat domain"/>
    <property type="match status" value="1"/>
</dbReference>
<accession>A0A2P8I520</accession>
<organism evidence="1 2">
    <name type="scientific">Saccharothrix carnea</name>
    <dbReference type="NCBI Taxonomy" id="1280637"/>
    <lineage>
        <taxon>Bacteria</taxon>
        <taxon>Bacillati</taxon>
        <taxon>Actinomycetota</taxon>
        <taxon>Actinomycetes</taxon>
        <taxon>Pseudonocardiales</taxon>
        <taxon>Pseudonocardiaceae</taxon>
        <taxon>Saccharothrix</taxon>
    </lineage>
</organism>
<reference evidence="1 2" key="1">
    <citation type="submission" date="2018-03" db="EMBL/GenBank/DDBJ databases">
        <title>Genomic Encyclopedia of Type Strains, Phase III (KMG-III): the genomes of soil and plant-associated and newly described type strains.</title>
        <authorList>
            <person name="Whitman W."/>
        </authorList>
    </citation>
    <scope>NUCLEOTIDE SEQUENCE [LARGE SCALE GENOMIC DNA]</scope>
    <source>
        <strain evidence="1 2">CGMCC 4.7097</strain>
    </source>
</reference>
<comment type="caution">
    <text evidence="1">The sequence shown here is derived from an EMBL/GenBank/DDBJ whole genome shotgun (WGS) entry which is preliminary data.</text>
</comment>
<dbReference type="AlphaFoldDB" id="A0A2P8I520"/>
<gene>
    <name evidence="1" type="ORF">B0I31_10816</name>
</gene>
<evidence type="ECO:0000313" key="1">
    <source>
        <dbReference type="EMBL" id="PSL53569.1"/>
    </source>
</evidence>
<protein>
    <recommendedName>
        <fullName evidence="3">Tetratricopeptide repeat protein</fullName>
    </recommendedName>
</protein>
<sequence length="326" mass="35078">MARKRREDRNARVGLARWRLREGDSAVIAGRWSEAAHLYTVAAYELDGLDPRDREVATLLAHALAGHGRADLELGNPHRALETVTNALHLVERAEPHSALHAQVLVCRAGALRDTGALDDAVTAFTDALTIQRTVDRTGETVVGTLNELSHTLRLRGDGCAAEQAARDAVELAERVAPGGLAAAVSHHSLRQALDDLGRVDEAEPHLVRGIDLLLRHAPAASVTADAVDRWCAVVLSRDGATDALPCLDRHLAVIEREVPGAPVVGVLRLWRGVGLASLGSEEAEAEALREFETAERVLVGHPTLAARVTRARREVLARPRDPGQV</sequence>
<name>A0A2P8I520_SACCR</name>
<dbReference type="InterPro" id="IPR011990">
    <property type="entry name" value="TPR-like_helical_dom_sf"/>
</dbReference>
<evidence type="ECO:0000313" key="2">
    <source>
        <dbReference type="Proteomes" id="UP000241118"/>
    </source>
</evidence>
<dbReference type="Proteomes" id="UP000241118">
    <property type="component" value="Unassembled WGS sequence"/>
</dbReference>
<dbReference type="SUPFAM" id="SSF48452">
    <property type="entry name" value="TPR-like"/>
    <property type="match status" value="1"/>
</dbReference>
<keyword evidence="2" id="KW-1185">Reference proteome</keyword>
<evidence type="ECO:0008006" key="3">
    <source>
        <dbReference type="Google" id="ProtNLM"/>
    </source>
</evidence>
<dbReference type="RefSeq" id="WP_106617592.1">
    <property type="nucleotide sequence ID" value="NZ_PYAX01000008.1"/>
</dbReference>
<dbReference type="OrthoDB" id="3669845at2"/>